<keyword evidence="2" id="KW-0808">Transferase</keyword>
<comment type="function">
    <text evidence="7">Protein-lysine N-methyltransferase. Monomethylates PRMT5, modulating its transcriptional activity. May also act as a histone methyltransferase. Plays a critical role in cardiac development. Acts as a key epigenetic regulator of gene expression during cardiac development via its dual activities as a methyltransferase and negative regulator of HDAC1.</text>
</comment>
<dbReference type="PANTHER" id="PTHR46165">
    <property type="entry name" value="SET AND MYND DOMAIN-CONTAINING PROTEIN 4"/>
    <property type="match status" value="1"/>
</dbReference>
<evidence type="ECO:0000256" key="5">
    <source>
        <dbReference type="ARBA" id="ARBA00022771"/>
    </source>
</evidence>
<dbReference type="GO" id="GO:0042826">
    <property type="term" value="F:histone deacetylase binding"/>
    <property type="evidence" value="ECO:0007669"/>
    <property type="project" value="TreeGrafter"/>
</dbReference>
<dbReference type="Gene3D" id="2.170.270.10">
    <property type="entry name" value="SET domain"/>
    <property type="match status" value="1"/>
</dbReference>
<evidence type="ECO:0000256" key="1">
    <source>
        <dbReference type="ARBA" id="ARBA00022603"/>
    </source>
</evidence>
<feature type="domain" description="SET" evidence="11">
    <location>
        <begin position="234"/>
        <end position="532"/>
    </location>
</feature>
<dbReference type="InterPro" id="IPR046341">
    <property type="entry name" value="SET_dom_sf"/>
</dbReference>
<dbReference type="Proteomes" id="UP000663879">
    <property type="component" value="Unassembled WGS sequence"/>
</dbReference>
<dbReference type="Pfam" id="PF00856">
    <property type="entry name" value="SET"/>
    <property type="match status" value="1"/>
</dbReference>
<evidence type="ECO:0000256" key="8">
    <source>
        <dbReference type="ARBA" id="ARBA00093635"/>
    </source>
</evidence>
<feature type="domain" description="MYND-type" evidence="12">
    <location>
        <begin position="279"/>
        <end position="322"/>
    </location>
</feature>
<evidence type="ECO:0000313" key="13">
    <source>
        <dbReference type="EMBL" id="CAF0717739.1"/>
    </source>
</evidence>
<gene>
    <name evidence="13" type="ORF">OXX778_LOCUS1854</name>
</gene>
<evidence type="ECO:0000256" key="3">
    <source>
        <dbReference type="ARBA" id="ARBA00022691"/>
    </source>
</evidence>
<dbReference type="InterPro" id="IPR052097">
    <property type="entry name" value="SET-MYND_domain_protein"/>
</dbReference>
<dbReference type="PROSITE" id="PS01360">
    <property type="entry name" value="ZF_MYND_1"/>
    <property type="match status" value="1"/>
</dbReference>
<evidence type="ECO:0000256" key="2">
    <source>
        <dbReference type="ARBA" id="ARBA00022679"/>
    </source>
</evidence>
<dbReference type="Pfam" id="PF01753">
    <property type="entry name" value="zf-MYND"/>
    <property type="match status" value="1"/>
</dbReference>
<dbReference type="SUPFAM" id="SSF144232">
    <property type="entry name" value="HIT/MYND zinc finger-like"/>
    <property type="match status" value="1"/>
</dbReference>
<dbReference type="Gene3D" id="1.10.220.160">
    <property type="match status" value="1"/>
</dbReference>
<dbReference type="GO" id="GO:0032259">
    <property type="term" value="P:methylation"/>
    <property type="evidence" value="ECO:0007669"/>
    <property type="project" value="UniProtKB-KW"/>
</dbReference>
<evidence type="ECO:0000256" key="9">
    <source>
        <dbReference type="ARBA" id="ARBA00093680"/>
    </source>
</evidence>
<protein>
    <recommendedName>
        <fullName evidence="8">Protein-lysine N-methyltransferase SMYD4</fullName>
    </recommendedName>
    <alternativeName>
        <fullName evidence="9">SET and MYND domain-containing protein 4</fullName>
    </alternativeName>
</protein>
<dbReference type="SUPFAM" id="SSF82199">
    <property type="entry name" value="SET domain"/>
    <property type="match status" value="1"/>
</dbReference>
<keyword evidence="3" id="KW-0949">S-adenosyl-L-methionine</keyword>
<dbReference type="EMBL" id="CAJNOC010000130">
    <property type="protein sequence ID" value="CAF0717739.1"/>
    <property type="molecule type" value="Genomic_DNA"/>
</dbReference>
<dbReference type="InterPro" id="IPR001214">
    <property type="entry name" value="SET_dom"/>
</dbReference>
<sequence>MESNQKLIDSLLFKICKQLKSHDKQLNENFIKLKTNFDRFKFIWHLSFIGKELDNLFKTHRYNPKEAEKSSLYRKEGNEQFKIKRFYDAILKYNLSLKYASHQKSENTDENDLALSYANRSAVFYHLNEFHLCLNDIESALKFGYPEKSISKLIERKLNALIKLECFFSALECLKSNKANLSHESFKLFESKLKVDTLSDKNIQDPYEEFYFKNYGNINFELKKPNSKIPNADSSLVINYTQEKGYFLKAGKNIKVGELLVNEPPFASVLLGHKLDTNCFECMLKLNPLKMNITFCSQCSEVVYCSEKCADISWKTNHKFECKYFKLLLNESGLTHMEWLSLRIVLKAGKGYLLSIKPLLEEYEKRYEVIKRDSSSLLILDEEDTQVYKSDSYLAIFNLITNSSVRKLSDLFRRTFVSLFLVKLLEKSDFFQGDNSQDFKENQWFIGGLILRHLQAISCNAHEVSELKLSDAKKNAMASSSAEAIGAGIYAILSLFNHSCDPHVTRNFRGSKCQVRALQNIKKGEEIYDNYGVLYAVNDIKERHEKLKDQYFFDCKCSPCLNNWPLYDKIESDLEKNKILCNDCKSWLVKDCNLCLAELDNMKLHQLNAQTALNSFLNINSDFSQGDKVVVTTVENIFGYFCKYLELLYSHDVKRPFQEFNNYEEAIKQLLNLVNIK</sequence>
<proteinExistence type="predicted"/>
<accession>A0A813MD16</accession>
<dbReference type="InterPro" id="IPR002893">
    <property type="entry name" value="Znf_MYND"/>
</dbReference>
<name>A0A813MD16_9BILA</name>
<dbReference type="CDD" id="cd10536">
    <property type="entry name" value="SET_SMYD4"/>
    <property type="match status" value="1"/>
</dbReference>
<comment type="caution">
    <text evidence="13">The sequence shown here is derived from an EMBL/GenBank/DDBJ whole genome shotgun (WGS) entry which is preliminary data.</text>
</comment>
<dbReference type="SUPFAM" id="SSF48452">
    <property type="entry name" value="TPR-like"/>
    <property type="match status" value="1"/>
</dbReference>
<dbReference type="GO" id="GO:0005737">
    <property type="term" value="C:cytoplasm"/>
    <property type="evidence" value="ECO:0007669"/>
    <property type="project" value="TreeGrafter"/>
</dbReference>
<dbReference type="PANTHER" id="PTHR46165:SF7">
    <property type="entry name" value="SET AND MYND DOMAIN-CONTAINING PROTEIN 4"/>
    <property type="match status" value="1"/>
</dbReference>
<evidence type="ECO:0000256" key="4">
    <source>
        <dbReference type="ARBA" id="ARBA00022723"/>
    </source>
</evidence>
<keyword evidence="4" id="KW-0479">Metal-binding</keyword>
<dbReference type="PROSITE" id="PS50280">
    <property type="entry name" value="SET"/>
    <property type="match status" value="1"/>
</dbReference>
<dbReference type="GO" id="GO:0008270">
    <property type="term" value="F:zinc ion binding"/>
    <property type="evidence" value="ECO:0007669"/>
    <property type="project" value="UniProtKB-KW"/>
</dbReference>
<dbReference type="AlphaFoldDB" id="A0A813MD16"/>
<evidence type="ECO:0000259" key="12">
    <source>
        <dbReference type="PROSITE" id="PS50865"/>
    </source>
</evidence>
<reference evidence="13" key="1">
    <citation type="submission" date="2021-02" db="EMBL/GenBank/DDBJ databases">
        <authorList>
            <person name="Nowell W R."/>
        </authorList>
    </citation>
    <scope>NUCLEOTIDE SEQUENCE</scope>
    <source>
        <strain evidence="13">Ploen Becks lab</strain>
    </source>
</reference>
<dbReference type="Gene3D" id="1.25.40.10">
    <property type="entry name" value="Tetratricopeptide repeat domain"/>
    <property type="match status" value="1"/>
</dbReference>
<dbReference type="Gene3D" id="6.10.140.2220">
    <property type="match status" value="1"/>
</dbReference>
<evidence type="ECO:0000256" key="6">
    <source>
        <dbReference type="ARBA" id="ARBA00022833"/>
    </source>
</evidence>
<organism evidence="13 14">
    <name type="scientific">Brachionus calyciflorus</name>
    <dbReference type="NCBI Taxonomy" id="104777"/>
    <lineage>
        <taxon>Eukaryota</taxon>
        <taxon>Metazoa</taxon>
        <taxon>Spiralia</taxon>
        <taxon>Gnathifera</taxon>
        <taxon>Rotifera</taxon>
        <taxon>Eurotatoria</taxon>
        <taxon>Monogononta</taxon>
        <taxon>Pseudotrocha</taxon>
        <taxon>Ploima</taxon>
        <taxon>Brachionidae</taxon>
        <taxon>Brachionus</taxon>
    </lineage>
</organism>
<keyword evidence="5 10" id="KW-0863">Zinc-finger</keyword>
<evidence type="ECO:0000256" key="7">
    <source>
        <dbReference type="ARBA" id="ARBA00093423"/>
    </source>
</evidence>
<dbReference type="InterPro" id="IPR011990">
    <property type="entry name" value="TPR-like_helical_dom_sf"/>
</dbReference>
<dbReference type="InterPro" id="IPR044421">
    <property type="entry name" value="SMYD4_SET"/>
</dbReference>
<dbReference type="PROSITE" id="PS50865">
    <property type="entry name" value="ZF_MYND_2"/>
    <property type="match status" value="1"/>
</dbReference>
<dbReference type="GO" id="GO:0005634">
    <property type="term" value="C:nucleus"/>
    <property type="evidence" value="ECO:0007669"/>
    <property type="project" value="TreeGrafter"/>
</dbReference>
<evidence type="ECO:0000256" key="10">
    <source>
        <dbReference type="PROSITE-ProRule" id="PRU00134"/>
    </source>
</evidence>
<dbReference type="GO" id="GO:0008168">
    <property type="term" value="F:methyltransferase activity"/>
    <property type="evidence" value="ECO:0007669"/>
    <property type="project" value="UniProtKB-KW"/>
</dbReference>
<keyword evidence="6" id="KW-0862">Zinc</keyword>
<keyword evidence="1" id="KW-0489">Methyltransferase</keyword>
<dbReference type="OrthoDB" id="5945798at2759"/>
<keyword evidence="14" id="KW-1185">Reference proteome</keyword>
<evidence type="ECO:0000259" key="11">
    <source>
        <dbReference type="PROSITE" id="PS50280"/>
    </source>
</evidence>
<evidence type="ECO:0000313" key="14">
    <source>
        <dbReference type="Proteomes" id="UP000663879"/>
    </source>
</evidence>